<reference evidence="4" key="1">
    <citation type="submission" date="2022-10" db="EMBL/GenBank/DDBJ databases">
        <title>Genome assembly of Pristionchus species.</title>
        <authorList>
            <person name="Yoshida K."/>
            <person name="Sommer R.J."/>
        </authorList>
    </citation>
    <scope>NUCLEOTIDE SEQUENCE [LARGE SCALE GENOMIC DNA]</scope>
    <source>
        <strain evidence="4">RS5460</strain>
    </source>
</reference>
<sequence length="128" mass="15017">QVGGRRMAHLHFLIVFMVWLFSTGMNMPSEPDYVEWVQAGDNYLMSDQDIEELENFDPDDDSWENWKSKHRFCGRYMVDVFMTACSVCPDDHRKNTITLREHEPLGITCCKHKCSFFDIVNFCCGGYE</sequence>
<feature type="non-terminal residue" evidence="3">
    <location>
        <position position="1"/>
    </location>
</feature>
<keyword evidence="2" id="KW-0472">Membrane</keyword>
<proteinExistence type="predicted"/>
<dbReference type="AlphaFoldDB" id="A0AAN5CW64"/>
<dbReference type="InterPro" id="IPR036438">
    <property type="entry name" value="Insulin-like_sf"/>
</dbReference>
<dbReference type="Proteomes" id="UP001328107">
    <property type="component" value="Unassembled WGS sequence"/>
</dbReference>
<evidence type="ECO:0000313" key="3">
    <source>
        <dbReference type="EMBL" id="GMR51605.1"/>
    </source>
</evidence>
<keyword evidence="1" id="KW-0732">Signal</keyword>
<name>A0AAN5CW64_9BILA</name>
<gene>
    <name evidence="3" type="ORF">PMAYCL1PPCAC_21800</name>
</gene>
<evidence type="ECO:0000313" key="4">
    <source>
        <dbReference type="Proteomes" id="UP001328107"/>
    </source>
</evidence>
<dbReference type="Gene3D" id="1.10.100.10">
    <property type="entry name" value="Insulin-like"/>
    <property type="match status" value="1"/>
</dbReference>
<keyword evidence="2" id="KW-1133">Transmembrane helix</keyword>
<keyword evidence="4" id="KW-1185">Reference proteome</keyword>
<feature type="transmembrane region" description="Helical" evidence="2">
    <location>
        <begin position="7"/>
        <end position="25"/>
    </location>
</feature>
<accession>A0AAN5CW64</accession>
<keyword evidence="2" id="KW-0812">Transmembrane</keyword>
<protein>
    <submittedName>
        <fullName evidence="3">Uncharacterized protein</fullName>
    </submittedName>
</protein>
<evidence type="ECO:0000256" key="1">
    <source>
        <dbReference type="ARBA" id="ARBA00022729"/>
    </source>
</evidence>
<dbReference type="EMBL" id="BTRK01000005">
    <property type="protein sequence ID" value="GMR51605.1"/>
    <property type="molecule type" value="Genomic_DNA"/>
</dbReference>
<comment type="caution">
    <text evidence="3">The sequence shown here is derived from an EMBL/GenBank/DDBJ whole genome shotgun (WGS) entry which is preliminary data.</text>
</comment>
<dbReference type="SUPFAM" id="SSF56994">
    <property type="entry name" value="Insulin-like"/>
    <property type="match status" value="1"/>
</dbReference>
<organism evidence="3 4">
    <name type="scientific">Pristionchus mayeri</name>
    <dbReference type="NCBI Taxonomy" id="1317129"/>
    <lineage>
        <taxon>Eukaryota</taxon>
        <taxon>Metazoa</taxon>
        <taxon>Ecdysozoa</taxon>
        <taxon>Nematoda</taxon>
        <taxon>Chromadorea</taxon>
        <taxon>Rhabditida</taxon>
        <taxon>Rhabditina</taxon>
        <taxon>Diplogasteromorpha</taxon>
        <taxon>Diplogasteroidea</taxon>
        <taxon>Neodiplogasteridae</taxon>
        <taxon>Pristionchus</taxon>
    </lineage>
</organism>
<evidence type="ECO:0000256" key="2">
    <source>
        <dbReference type="SAM" id="Phobius"/>
    </source>
</evidence>